<gene>
    <name evidence="11" type="ORF">D3Z33_14895</name>
</gene>
<dbReference type="InterPro" id="IPR047817">
    <property type="entry name" value="ABC2_TM_bact-type"/>
</dbReference>
<dbReference type="Proteomes" id="UP000467132">
    <property type="component" value="Unassembled WGS sequence"/>
</dbReference>
<dbReference type="EMBL" id="QXXA01000022">
    <property type="protein sequence ID" value="NBI08144.1"/>
    <property type="molecule type" value="Genomic_DNA"/>
</dbReference>
<protein>
    <recommendedName>
        <fullName evidence="9">Transport permease protein</fullName>
    </recommendedName>
</protein>
<proteinExistence type="inferred from homology"/>
<dbReference type="PROSITE" id="PS51012">
    <property type="entry name" value="ABC_TM2"/>
    <property type="match status" value="1"/>
</dbReference>
<evidence type="ECO:0000256" key="4">
    <source>
        <dbReference type="ARBA" id="ARBA00022475"/>
    </source>
</evidence>
<reference evidence="11 12" key="1">
    <citation type="submission" date="2018-08" db="EMBL/GenBank/DDBJ databases">
        <title>Murine metabolic-syndrome-specific gut microbial biobank.</title>
        <authorList>
            <person name="Liu C."/>
        </authorList>
    </citation>
    <scope>NUCLEOTIDE SEQUENCE [LARGE SCALE GENOMIC DNA]</scope>
    <source>
        <strain evidence="11 12">583</strain>
    </source>
</reference>
<evidence type="ECO:0000256" key="1">
    <source>
        <dbReference type="ARBA" id="ARBA00004429"/>
    </source>
</evidence>
<dbReference type="AlphaFoldDB" id="A0A845R1K9"/>
<keyword evidence="3 9" id="KW-0813">Transport</keyword>
<dbReference type="PANTHER" id="PTHR30413:SF8">
    <property type="entry name" value="TRANSPORT PERMEASE PROTEIN"/>
    <property type="match status" value="1"/>
</dbReference>
<dbReference type="PANTHER" id="PTHR30413">
    <property type="entry name" value="INNER MEMBRANE TRANSPORT PERMEASE"/>
    <property type="match status" value="1"/>
</dbReference>
<evidence type="ECO:0000313" key="11">
    <source>
        <dbReference type="EMBL" id="NBI08144.1"/>
    </source>
</evidence>
<comment type="subcellular location">
    <subcellularLocation>
        <location evidence="1">Cell inner membrane</location>
        <topology evidence="1">Multi-pass membrane protein</topology>
    </subcellularLocation>
    <subcellularLocation>
        <location evidence="9">Cell membrane</location>
        <topology evidence="9">Multi-pass membrane protein</topology>
    </subcellularLocation>
</comment>
<dbReference type="GO" id="GO:0015920">
    <property type="term" value="P:lipopolysaccharide transport"/>
    <property type="evidence" value="ECO:0007669"/>
    <property type="project" value="TreeGrafter"/>
</dbReference>
<dbReference type="GO" id="GO:0005886">
    <property type="term" value="C:plasma membrane"/>
    <property type="evidence" value="ECO:0007669"/>
    <property type="project" value="UniProtKB-SubCell"/>
</dbReference>
<feature type="domain" description="ABC transmembrane type-2" evidence="10">
    <location>
        <begin position="35"/>
        <end position="253"/>
    </location>
</feature>
<evidence type="ECO:0000313" key="12">
    <source>
        <dbReference type="Proteomes" id="UP000467132"/>
    </source>
</evidence>
<dbReference type="RefSeq" id="WP_160198609.1">
    <property type="nucleotide sequence ID" value="NZ_QXXA01000022.1"/>
</dbReference>
<keyword evidence="5" id="KW-0997">Cell inner membrane</keyword>
<evidence type="ECO:0000256" key="9">
    <source>
        <dbReference type="RuleBase" id="RU361157"/>
    </source>
</evidence>
<feature type="transmembrane region" description="Helical" evidence="9">
    <location>
        <begin position="37"/>
        <end position="59"/>
    </location>
</feature>
<comment type="similarity">
    <text evidence="2 9">Belongs to the ABC-2 integral membrane protein family.</text>
</comment>
<dbReference type="InterPro" id="IPR013525">
    <property type="entry name" value="ABC2_TM"/>
</dbReference>
<feature type="transmembrane region" description="Helical" evidence="9">
    <location>
        <begin position="183"/>
        <end position="208"/>
    </location>
</feature>
<dbReference type="OrthoDB" id="9786910at2"/>
<comment type="caution">
    <text evidence="11">The sequence shown here is derived from an EMBL/GenBank/DDBJ whole genome shotgun (WGS) entry which is preliminary data.</text>
</comment>
<keyword evidence="4 9" id="KW-1003">Cell membrane</keyword>
<evidence type="ECO:0000256" key="5">
    <source>
        <dbReference type="ARBA" id="ARBA00022519"/>
    </source>
</evidence>
<keyword evidence="6 9" id="KW-0812">Transmembrane</keyword>
<keyword evidence="7 9" id="KW-1133">Transmembrane helix</keyword>
<evidence type="ECO:0000256" key="7">
    <source>
        <dbReference type="ARBA" id="ARBA00022989"/>
    </source>
</evidence>
<comment type="caution">
    <text evidence="9">Lacks conserved residue(s) required for the propagation of feature annotation.</text>
</comment>
<feature type="transmembrane region" description="Helical" evidence="9">
    <location>
        <begin position="146"/>
        <end position="171"/>
    </location>
</feature>
<dbReference type="GO" id="GO:0140359">
    <property type="term" value="F:ABC-type transporter activity"/>
    <property type="evidence" value="ECO:0007669"/>
    <property type="project" value="InterPro"/>
</dbReference>
<feature type="transmembrane region" description="Helical" evidence="9">
    <location>
        <begin position="120"/>
        <end position="140"/>
    </location>
</feature>
<keyword evidence="12" id="KW-1185">Reference proteome</keyword>
<evidence type="ECO:0000256" key="2">
    <source>
        <dbReference type="ARBA" id="ARBA00007783"/>
    </source>
</evidence>
<feature type="transmembrane region" description="Helical" evidence="9">
    <location>
        <begin position="228"/>
        <end position="251"/>
    </location>
</feature>
<dbReference type="Pfam" id="PF01061">
    <property type="entry name" value="ABC2_membrane"/>
    <property type="match status" value="1"/>
</dbReference>
<evidence type="ECO:0000259" key="10">
    <source>
        <dbReference type="PROSITE" id="PS51012"/>
    </source>
</evidence>
<evidence type="ECO:0000256" key="6">
    <source>
        <dbReference type="ARBA" id="ARBA00022692"/>
    </source>
</evidence>
<accession>A0A845R1K9</accession>
<keyword evidence="8 9" id="KW-0472">Membrane</keyword>
<organism evidence="11 12">
    <name type="scientific">Senegalia massiliensis</name>
    <dbReference type="NCBI Taxonomy" id="1720316"/>
    <lineage>
        <taxon>Bacteria</taxon>
        <taxon>Bacillati</taxon>
        <taxon>Bacillota</taxon>
        <taxon>Clostridia</taxon>
        <taxon>Eubacteriales</taxon>
        <taxon>Clostridiaceae</taxon>
        <taxon>Senegalia</taxon>
    </lineage>
</organism>
<sequence>MSVLKRAINDYKKYKEYILYTTKSELKVQLSSTFLGYFWWILDPLMYMLVYMLVVMVIFQRGGENFPIFVFAALVPWKWTVSSIKDSTKSIKGKSSILQQVYLPKFILPLIKTLINTTKYLFGILVLLVLMIFFGVPYTLHLFEFLAVFFVQLLLILGLGFIFSHLGVFFKDIDNILDFTLRFWFYVSPTLYDLESIPESVRFIWWFNPLTTIYTSYRNIFLEGTSPLYLPLLVWLIVGIILITIGLKYLYKFDKNYTKVI</sequence>
<evidence type="ECO:0000256" key="8">
    <source>
        <dbReference type="ARBA" id="ARBA00023136"/>
    </source>
</evidence>
<evidence type="ECO:0000256" key="3">
    <source>
        <dbReference type="ARBA" id="ARBA00022448"/>
    </source>
</evidence>
<name>A0A845R1K9_9CLOT</name>